<proteinExistence type="predicted"/>
<accession>A0ABY2TN49</accession>
<dbReference type="Proteomes" id="UP000310168">
    <property type="component" value="Unassembled WGS sequence"/>
</dbReference>
<organism evidence="1 2">
    <name type="scientific">Brachyspira catarrhinii</name>
    <dbReference type="NCBI Taxonomy" id="2528966"/>
    <lineage>
        <taxon>Bacteria</taxon>
        <taxon>Pseudomonadati</taxon>
        <taxon>Spirochaetota</taxon>
        <taxon>Spirochaetia</taxon>
        <taxon>Brachyspirales</taxon>
        <taxon>Brachyspiraceae</taxon>
        <taxon>Brachyspira</taxon>
    </lineage>
</organism>
<gene>
    <name evidence="1" type="ORF">EZH24_11655</name>
</gene>
<dbReference type="EMBL" id="SJDU01000481">
    <property type="protein sequence ID" value="TKZ28667.1"/>
    <property type="molecule type" value="Genomic_DNA"/>
</dbReference>
<comment type="caution">
    <text evidence="1">The sequence shown here is derived from an EMBL/GenBank/DDBJ whole genome shotgun (WGS) entry which is preliminary data.</text>
</comment>
<sequence length="273" mass="31220">MDSKADFSQFLKDNKLNENLVFAYKRVAFLESGLLTEEEKKQYPAFLSSIMPRQGETQYFNMLVNQIQSKMTSSQYTGCQFKSINFNFANKALTTISSSIWVTAEKTFNEAHKIEAERTENRDVVMAQTNKYPTKMFISGLEAMSVSDATIAFEWSKEDVYNISVIRYNTPNGKYTLTIGGNAMFNKQSEELFYNWLLNGQRLSMVIETNMKWKNKYYPLIFVCTDVSGQPSKPAIAATGNLQVALNGFQGLEQSEDFNSNYCFAFTDRESLF</sequence>
<evidence type="ECO:0000313" key="2">
    <source>
        <dbReference type="Proteomes" id="UP000310168"/>
    </source>
</evidence>
<evidence type="ECO:0000313" key="1">
    <source>
        <dbReference type="EMBL" id="TKZ28667.1"/>
    </source>
</evidence>
<name>A0ABY2TN49_9SPIR</name>
<keyword evidence="2" id="KW-1185">Reference proteome</keyword>
<protein>
    <submittedName>
        <fullName evidence="1">Uncharacterized protein</fullName>
    </submittedName>
</protein>
<reference evidence="1 2" key="1">
    <citation type="journal article" date="2019" name="Anaerobe">
        <title>Brachyspira catarrhinii sp. nov., an anaerobic intestinal spirochaete isolated from vervet monkeys may have been misidentified as Brachyspira aalborgi in previous studies.</title>
        <authorList>
            <person name="Phillips N.D."/>
            <person name="La T."/>
            <person name="Hampson D.J."/>
        </authorList>
    </citation>
    <scope>NUCLEOTIDE SEQUENCE [LARGE SCALE GENOMIC DNA]</scope>
    <source>
        <strain evidence="1 2">Z12</strain>
    </source>
</reference>